<feature type="domain" description="SH3" evidence="4">
    <location>
        <begin position="526"/>
        <end position="586"/>
    </location>
</feature>
<feature type="domain" description="ADF-H" evidence="5">
    <location>
        <begin position="5"/>
        <end position="133"/>
    </location>
</feature>
<keyword evidence="1 2" id="KW-0728">SH3 domain</keyword>
<evidence type="ECO:0000256" key="2">
    <source>
        <dbReference type="PROSITE-ProRule" id="PRU00192"/>
    </source>
</evidence>
<dbReference type="Pfam" id="PF00018">
    <property type="entry name" value="SH3_1"/>
    <property type="match status" value="1"/>
</dbReference>
<dbReference type="InterPro" id="IPR036028">
    <property type="entry name" value="SH3-like_dom_sf"/>
</dbReference>
<gene>
    <name evidence="6" type="ORF">BCR44DRAFT_1070425</name>
</gene>
<dbReference type="GO" id="GO:0030427">
    <property type="term" value="C:site of polarized growth"/>
    <property type="evidence" value="ECO:0007669"/>
    <property type="project" value="TreeGrafter"/>
</dbReference>
<protein>
    <recommendedName>
        <fullName evidence="8">ADF-H domain-containing protein</fullName>
    </recommendedName>
</protein>
<evidence type="ECO:0000256" key="1">
    <source>
        <dbReference type="ARBA" id="ARBA00022443"/>
    </source>
</evidence>
<evidence type="ECO:0000259" key="5">
    <source>
        <dbReference type="PROSITE" id="PS51263"/>
    </source>
</evidence>
<evidence type="ECO:0000259" key="4">
    <source>
        <dbReference type="PROSITE" id="PS50002"/>
    </source>
</evidence>
<feature type="non-terminal residue" evidence="6">
    <location>
        <position position="1"/>
    </location>
</feature>
<reference evidence="6 7" key="1">
    <citation type="submission" date="2016-07" db="EMBL/GenBank/DDBJ databases">
        <title>Pervasive Adenine N6-methylation of Active Genes in Fungi.</title>
        <authorList>
            <consortium name="DOE Joint Genome Institute"/>
            <person name="Mondo S.J."/>
            <person name="Dannebaum R.O."/>
            <person name="Kuo R.C."/>
            <person name="Labutti K."/>
            <person name="Haridas S."/>
            <person name="Kuo A."/>
            <person name="Salamov A."/>
            <person name="Ahrendt S.R."/>
            <person name="Lipzen A."/>
            <person name="Sullivan W."/>
            <person name="Andreopoulos W.B."/>
            <person name="Clum A."/>
            <person name="Lindquist E."/>
            <person name="Daum C."/>
            <person name="Ramamoorthy G.K."/>
            <person name="Gryganskyi A."/>
            <person name="Culley D."/>
            <person name="Magnuson J.K."/>
            <person name="James T.Y."/>
            <person name="O'Malley M.A."/>
            <person name="Stajich J.E."/>
            <person name="Spatafora J.W."/>
            <person name="Visel A."/>
            <person name="Grigoriev I.V."/>
        </authorList>
    </citation>
    <scope>NUCLEOTIDE SEQUENCE [LARGE SCALE GENOMIC DNA]</scope>
    <source>
        <strain evidence="6 7">PL171</strain>
    </source>
</reference>
<feature type="region of interest" description="Disordered" evidence="3">
    <location>
        <begin position="334"/>
        <end position="376"/>
    </location>
</feature>
<dbReference type="Gene3D" id="3.40.20.10">
    <property type="entry name" value="Severin"/>
    <property type="match status" value="1"/>
</dbReference>
<dbReference type="OrthoDB" id="5971719at2759"/>
<dbReference type="CDD" id="cd00174">
    <property type="entry name" value="SH3"/>
    <property type="match status" value="2"/>
</dbReference>
<evidence type="ECO:0000256" key="3">
    <source>
        <dbReference type="SAM" id="MobiDB-lite"/>
    </source>
</evidence>
<feature type="compositionally biased region" description="Low complexity" evidence="3">
    <location>
        <begin position="346"/>
        <end position="376"/>
    </location>
</feature>
<dbReference type="STRING" id="765915.A0A1Y2H6B1"/>
<dbReference type="Pfam" id="PF00241">
    <property type="entry name" value="Cofilin_ADF"/>
    <property type="match status" value="1"/>
</dbReference>
<accession>A0A1Y2H6B1</accession>
<keyword evidence="7" id="KW-1185">Reference proteome</keyword>
<dbReference type="PROSITE" id="PS51263">
    <property type="entry name" value="ADF_H"/>
    <property type="match status" value="1"/>
</dbReference>
<feature type="compositionally biased region" description="Low complexity" evidence="3">
    <location>
        <begin position="427"/>
        <end position="441"/>
    </location>
</feature>
<feature type="region of interest" description="Disordered" evidence="3">
    <location>
        <begin position="241"/>
        <end position="262"/>
    </location>
</feature>
<dbReference type="GO" id="GO:0030864">
    <property type="term" value="C:cortical actin cytoskeleton"/>
    <property type="evidence" value="ECO:0007669"/>
    <property type="project" value="TreeGrafter"/>
</dbReference>
<dbReference type="InterPro" id="IPR029006">
    <property type="entry name" value="ADF-H/Gelsolin-like_dom_sf"/>
</dbReference>
<dbReference type="GO" id="GO:0051015">
    <property type="term" value="F:actin filament binding"/>
    <property type="evidence" value="ECO:0007669"/>
    <property type="project" value="TreeGrafter"/>
</dbReference>
<name>A0A1Y2H6B1_9FUNG</name>
<proteinExistence type="predicted"/>
<feature type="compositionally biased region" description="Low complexity" evidence="3">
    <location>
        <begin position="241"/>
        <end position="257"/>
    </location>
</feature>
<dbReference type="Proteomes" id="UP000193411">
    <property type="component" value="Unassembled WGS sequence"/>
</dbReference>
<evidence type="ECO:0008006" key="8">
    <source>
        <dbReference type="Google" id="ProtNLM"/>
    </source>
</evidence>
<dbReference type="SUPFAM" id="SSF50044">
    <property type="entry name" value="SH3-domain"/>
    <property type="match status" value="2"/>
</dbReference>
<dbReference type="SMART" id="SM00326">
    <property type="entry name" value="SH3"/>
    <property type="match status" value="2"/>
</dbReference>
<feature type="region of interest" description="Disordered" evidence="3">
    <location>
        <begin position="135"/>
        <end position="162"/>
    </location>
</feature>
<dbReference type="Gene3D" id="2.30.30.40">
    <property type="entry name" value="SH3 Domains"/>
    <property type="match status" value="2"/>
</dbReference>
<dbReference type="InterPro" id="IPR001452">
    <property type="entry name" value="SH3_domain"/>
</dbReference>
<feature type="compositionally biased region" description="Low complexity" evidence="3">
    <location>
        <begin position="392"/>
        <end position="405"/>
    </location>
</feature>
<dbReference type="PANTHER" id="PTHR10829:SF25">
    <property type="entry name" value="DREBRIN-LIKE PROTEIN"/>
    <property type="match status" value="1"/>
</dbReference>
<dbReference type="EMBL" id="MCFL01000161">
    <property type="protein sequence ID" value="ORZ29554.1"/>
    <property type="molecule type" value="Genomic_DNA"/>
</dbReference>
<organism evidence="6 7">
    <name type="scientific">Catenaria anguillulae PL171</name>
    <dbReference type="NCBI Taxonomy" id="765915"/>
    <lineage>
        <taxon>Eukaryota</taxon>
        <taxon>Fungi</taxon>
        <taxon>Fungi incertae sedis</taxon>
        <taxon>Blastocladiomycota</taxon>
        <taxon>Blastocladiomycetes</taxon>
        <taxon>Blastocladiales</taxon>
        <taxon>Catenariaceae</taxon>
        <taxon>Catenaria</taxon>
    </lineage>
</organism>
<evidence type="ECO:0000313" key="7">
    <source>
        <dbReference type="Proteomes" id="UP000193411"/>
    </source>
</evidence>
<dbReference type="SUPFAM" id="SSF55753">
    <property type="entry name" value="Actin depolymerizing proteins"/>
    <property type="match status" value="1"/>
</dbReference>
<dbReference type="GO" id="GO:0030833">
    <property type="term" value="P:regulation of actin filament polymerization"/>
    <property type="evidence" value="ECO:0007669"/>
    <property type="project" value="TreeGrafter"/>
</dbReference>
<dbReference type="PROSITE" id="PS50002">
    <property type="entry name" value="SH3"/>
    <property type="match status" value="2"/>
</dbReference>
<dbReference type="PANTHER" id="PTHR10829">
    <property type="entry name" value="CORTACTIN AND DREBRIN"/>
    <property type="match status" value="1"/>
</dbReference>
<comment type="caution">
    <text evidence="6">The sequence shown here is derived from an EMBL/GenBank/DDBJ whole genome shotgun (WGS) entry which is preliminary data.</text>
</comment>
<dbReference type="InterPro" id="IPR002108">
    <property type="entry name" value="ADF-H"/>
</dbReference>
<dbReference type="SMART" id="SM00102">
    <property type="entry name" value="ADF"/>
    <property type="match status" value="1"/>
</dbReference>
<dbReference type="GO" id="GO:0005884">
    <property type="term" value="C:actin filament"/>
    <property type="evidence" value="ECO:0007669"/>
    <property type="project" value="TreeGrafter"/>
</dbReference>
<sequence>MATLSFLRDAHQLDQAVSKVKAGSDPSVSWVLTEVIADGDVKLVETGTDLADLCDEFADSKEMFALARLTDPNSHLAKLVLFCWCGEGVPGLRKSRFPQHLDAASAFFSGYHLRIIARDDADVDPVQIMKKMADSSGAKYSVHDQQKTPSQPPKAPVSRPVVANSTPRAVTTHSVTKPAVVSPVVATAKPVIAPKPASNVFAKPAPRAASTFKPTHVTASPSTPYKPAFAPSAAAFQSSTAPSAANAAGPTASSSAGEKSARQLELEAMIKARQEREEQEYQEEMAMRSARRSRENVTVEDAAPATPAVPVPVIPAGMTKSINLGGILSAPTSTATYSPPAPAPAPVAAARPVAQVQPPSPVAASTASTNESSASGGAAGVAAMSAMFSSLAVGSGSKSSSPGTSPRTARKWPTVGSSPSNAPIVNASAAQMEEPAATAAPAPAPAPRPAYVAGSTVAAPVAAAPVAVHRPAEPTPEPIVAAAAPAPVLPPRGNPVYDVEPVAAPEPVVEPTPAPEPAAPLPVDTSLPNLYVAAHPFTASDATELPLQPGDIVAIVESVDGWAVVEHIGTHARGMCPMTYLDRVLDIVMALDRPDAACVAEFEFAGNPAEGELGLRAGMLVVDVAKVDDEWLEGRGYGGEASGYFPASYVRPVADV</sequence>
<dbReference type="AlphaFoldDB" id="A0A1Y2H6B1"/>
<evidence type="ECO:0000313" key="6">
    <source>
        <dbReference type="EMBL" id="ORZ29554.1"/>
    </source>
</evidence>
<feature type="domain" description="SH3" evidence="4">
    <location>
        <begin position="593"/>
        <end position="655"/>
    </location>
</feature>
<feature type="region of interest" description="Disordered" evidence="3">
    <location>
        <begin position="392"/>
        <end position="450"/>
    </location>
</feature>